<dbReference type="EMBL" id="BK016212">
    <property type="protein sequence ID" value="DAG02570.1"/>
    <property type="molecule type" value="Genomic_DNA"/>
</dbReference>
<sequence length="484" mass="55338">MNVYGENNKSNVTFTNDQADAVDDLISFIAAPWSDTDYVHALCGAGGTGKTFVTKYVIQNCKFSSSVIACAAPTHKACRVFSNAIGGKSVDTIQSMFGFRLDVDIEDFDPEKPAFNPIGNIKILDKEIRVLIIDESSMLNGKLVNYINKLCKKHHIKIIYIGDASQLPPVNEKVSRAFTIATRVNYLNETVRQGDNNPISNLLDILRNDISRGRYDMLNYIANPKNKSQYNERGCGYTVCSPQEFDYHIEQAFTNEEYTKNVDMYKIIAYTNARVTQWNNYVRKSIIKGADKNIITKNDLIMSYATIVDDFSDIIINNSEEYIIHDITDFQDPTHDFKCFMVKFQAIHGGKITQPLCIIDHEDRFTINLYFNKLNNLINDAKTANGSTRASKWKEYYRFKRKYLLANNILNSYGKVLFSRDIDYGFAITSHKSQGSTYNTVFVDVNDMVYDKYGHPYTNQDELLRRLYVACSRPSTELFLCYGR</sequence>
<accession>A0A8S5V750</accession>
<dbReference type="InterPro" id="IPR027785">
    <property type="entry name" value="UvrD-like_helicase_C"/>
</dbReference>
<organism evidence="2">
    <name type="scientific">CrAss-like virus sp. ctUXy6</name>
    <dbReference type="NCBI Taxonomy" id="2825835"/>
    <lineage>
        <taxon>Viruses</taxon>
        <taxon>Duplodnaviria</taxon>
        <taxon>Heunggongvirae</taxon>
        <taxon>Uroviricota</taxon>
        <taxon>Caudoviricetes</taxon>
        <taxon>Crassvirales</taxon>
    </lineage>
</organism>
<evidence type="ECO:0000313" key="2">
    <source>
        <dbReference type="EMBL" id="DAG02570.1"/>
    </source>
</evidence>
<dbReference type="Pfam" id="PF13538">
    <property type="entry name" value="UvrD_C_2"/>
    <property type="match status" value="1"/>
</dbReference>
<dbReference type="GO" id="GO:0004386">
    <property type="term" value="F:helicase activity"/>
    <property type="evidence" value="ECO:0007669"/>
    <property type="project" value="UniProtKB-KW"/>
</dbReference>
<feature type="domain" description="UvrD-like helicase C-terminal" evidence="1">
    <location>
        <begin position="425"/>
        <end position="480"/>
    </location>
</feature>
<dbReference type="InterPro" id="IPR027417">
    <property type="entry name" value="P-loop_NTPase"/>
</dbReference>
<proteinExistence type="predicted"/>
<reference evidence="2" key="1">
    <citation type="journal article" date="2021" name="Proc. Natl. Acad. Sci. U.S.A.">
        <title>A Catalog of Tens of Thousands of Viruses from Human Metagenomes Reveals Hidden Associations with Chronic Diseases.</title>
        <authorList>
            <person name="Tisza M.J."/>
            <person name="Buck C.B."/>
        </authorList>
    </citation>
    <scope>NUCLEOTIDE SEQUENCE</scope>
    <source>
        <strain evidence="2">CtUXy6</strain>
    </source>
</reference>
<dbReference type="CDD" id="cd18809">
    <property type="entry name" value="SF1_C_RecD"/>
    <property type="match status" value="1"/>
</dbReference>
<protein>
    <submittedName>
        <fullName evidence="2">ATP dependent DNA helicase</fullName>
    </submittedName>
</protein>
<keyword evidence="2" id="KW-0547">Nucleotide-binding</keyword>
<dbReference type="SUPFAM" id="SSF52540">
    <property type="entry name" value="P-loop containing nucleoside triphosphate hydrolases"/>
    <property type="match status" value="1"/>
</dbReference>
<dbReference type="Gene3D" id="3.40.50.300">
    <property type="entry name" value="P-loop containing nucleotide triphosphate hydrolases"/>
    <property type="match status" value="2"/>
</dbReference>
<keyword evidence="2" id="KW-0067">ATP-binding</keyword>
<evidence type="ECO:0000259" key="1">
    <source>
        <dbReference type="Pfam" id="PF13538"/>
    </source>
</evidence>
<dbReference type="Pfam" id="PF13604">
    <property type="entry name" value="AAA_30"/>
    <property type="match status" value="1"/>
</dbReference>
<keyword evidence="2" id="KW-0347">Helicase</keyword>
<keyword evidence="2" id="KW-0378">Hydrolase</keyword>
<name>A0A8S5V750_9CAUD</name>